<name>A0ABR7HIF4_9FIRM</name>
<comment type="caution">
    <text evidence="3">The sequence shown here is derived from an EMBL/GenBank/DDBJ whole genome shotgun (WGS) entry which is preliminary data.</text>
</comment>
<reference evidence="3 4" key="1">
    <citation type="submission" date="2020-08" db="EMBL/GenBank/DDBJ databases">
        <title>Genome public.</title>
        <authorList>
            <person name="Liu C."/>
            <person name="Sun Q."/>
        </authorList>
    </citation>
    <scope>NUCLEOTIDE SEQUENCE [LARGE SCALE GENOMIC DNA]</scope>
    <source>
        <strain evidence="3 4">NSJ-71</strain>
    </source>
</reference>
<organism evidence="3 4">
    <name type="scientific">Ruminococcus intestinalis</name>
    <dbReference type="NCBI Taxonomy" id="2763066"/>
    <lineage>
        <taxon>Bacteria</taxon>
        <taxon>Bacillati</taxon>
        <taxon>Bacillota</taxon>
        <taxon>Clostridia</taxon>
        <taxon>Eubacteriales</taxon>
        <taxon>Oscillospiraceae</taxon>
        <taxon>Ruminococcus</taxon>
    </lineage>
</organism>
<keyword evidence="3" id="KW-0378">Hydrolase</keyword>
<dbReference type="SUPFAM" id="SSF53474">
    <property type="entry name" value="alpha/beta-Hydrolases"/>
    <property type="match status" value="1"/>
</dbReference>
<evidence type="ECO:0000259" key="2">
    <source>
        <dbReference type="Pfam" id="PF00561"/>
    </source>
</evidence>
<feature type="domain" description="AB hydrolase-1" evidence="2">
    <location>
        <begin position="101"/>
        <end position="219"/>
    </location>
</feature>
<keyword evidence="1" id="KW-1133">Transmembrane helix</keyword>
<dbReference type="Gene3D" id="3.40.50.1820">
    <property type="entry name" value="alpha/beta hydrolase"/>
    <property type="match status" value="1"/>
</dbReference>
<dbReference type="PANTHER" id="PTHR43358">
    <property type="entry name" value="ALPHA/BETA-HYDROLASE"/>
    <property type="match status" value="1"/>
</dbReference>
<evidence type="ECO:0000256" key="1">
    <source>
        <dbReference type="SAM" id="Phobius"/>
    </source>
</evidence>
<sequence>MKWGIAVFEILVGILLFVLLLVVCSVLVSEYLFKMIIYRQKKSSCQKDIDAVASWYRHYPIAKTGRLWLENMPYINVYIKSFDGLRLYGALLENEKFSDKIIICVHGFTGSGKKDFASLARTYYLNGYNVLLVDNRAHGQSEGKYVGFGVLDRLDLRNWVKYTVNRFGSNIKIFLHGISMGGATVLMASSIMPKNVRGIIADCGFTSVDEIFEYVLKRDYHLPRFPIIYLTNIMSKIRAGYGYKDVNTAAEIAKSDIPVLFIHGENDEFVPLWMTMKNYSYCKAYKELYIVKDSEHAESHYIDKKGYERRILTFIEKISK</sequence>
<evidence type="ECO:0000313" key="3">
    <source>
        <dbReference type="EMBL" id="MBC5727288.1"/>
    </source>
</evidence>
<keyword evidence="1" id="KW-0472">Membrane</keyword>
<dbReference type="InterPro" id="IPR000073">
    <property type="entry name" value="AB_hydrolase_1"/>
</dbReference>
<accession>A0ABR7HIF4</accession>
<proteinExistence type="predicted"/>
<dbReference type="PANTHER" id="PTHR43358:SF4">
    <property type="entry name" value="ALPHA_BETA HYDROLASE FOLD-1 DOMAIN-CONTAINING PROTEIN"/>
    <property type="match status" value="1"/>
</dbReference>
<dbReference type="Proteomes" id="UP000636755">
    <property type="component" value="Unassembled WGS sequence"/>
</dbReference>
<dbReference type="Pfam" id="PF00561">
    <property type="entry name" value="Abhydrolase_1"/>
    <property type="match status" value="1"/>
</dbReference>
<gene>
    <name evidence="3" type="ORF">H8R91_01835</name>
</gene>
<dbReference type="RefSeq" id="WP_186934636.1">
    <property type="nucleotide sequence ID" value="NZ_JACOPS010000001.1"/>
</dbReference>
<dbReference type="InterPro" id="IPR052920">
    <property type="entry name" value="DNA-binding_regulatory"/>
</dbReference>
<keyword evidence="1" id="KW-0812">Transmembrane</keyword>
<evidence type="ECO:0000313" key="4">
    <source>
        <dbReference type="Proteomes" id="UP000636755"/>
    </source>
</evidence>
<keyword evidence="4" id="KW-1185">Reference proteome</keyword>
<protein>
    <submittedName>
        <fullName evidence="3">Alpha/beta hydrolase</fullName>
    </submittedName>
</protein>
<dbReference type="GO" id="GO:0016787">
    <property type="term" value="F:hydrolase activity"/>
    <property type="evidence" value="ECO:0007669"/>
    <property type="project" value="UniProtKB-KW"/>
</dbReference>
<dbReference type="InterPro" id="IPR029058">
    <property type="entry name" value="AB_hydrolase_fold"/>
</dbReference>
<feature type="transmembrane region" description="Helical" evidence="1">
    <location>
        <begin position="6"/>
        <end position="33"/>
    </location>
</feature>
<dbReference type="EMBL" id="JACOPS010000001">
    <property type="protein sequence ID" value="MBC5727288.1"/>
    <property type="molecule type" value="Genomic_DNA"/>
</dbReference>